<protein>
    <recommendedName>
        <fullName evidence="5">Kazal-like domain-containing protein</fullName>
    </recommendedName>
</protein>
<sequence>MKFATNLVIAALVVASASAGNPAQVQQNSTEGSATSHCPNVVCPDVFDPVTDENGVTYPNKCAMEDAKCKGPRENVMDEYERVYGKKFGAPRDENDGVNSKSDGSDKCDDIICLQVVNLPMCGSDGVWYSNPCEFSVAACKKNIVEGTACN</sequence>
<evidence type="ECO:0000256" key="2">
    <source>
        <dbReference type="ARBA" id="ARBA00022900"/>
    </source>
</evidence>
<dbReference type="SUPFAM" id="SSF100895">
    <property type="entry name" value="Kazal-type serine protease inhibitors"/>
    <property type="match status" value="2"/>
</dbReference>
<dbReference type="Proteomes" id="UP001259832">
    <property type="component" value="Unassembled WGS sequence"/>
</dbReference>
<dbReference type="EMBL" id="JASMQC010000008">
    <property type="protein sequence ID" value="KAK1943165.1"/>
    <property type="molecule type" value="Genomic_DNA"/>
</dbReference>
<dbReference type="InterPro" id="IPR002350">
    <property type="entry name" value="Kazal_dom"/>
</dbReference>
<evidence type="ECO:0000313" key="6">
    <source>
        <dbReference type="EMBL" id="KAK1943165.1"/>
    </source>
</evidence>
<evidence type="ECO:0000259" key="5">
    <source>
        <dbReference type="PROSITE" id="PS51465"/>
    </source>
</evidence>
<evidence type="ECO:0000256" key="4">
    <source>
        <dbReference type="SAM" id="SignalP"/>
    </source>
</evidence>
<dbReference type="GO" id="GO:0005576">
    <property type="term" value="C:extracellular region"/>
    <property type="evidence" value="ECO:0007669"/>
    <property type="project" value="TreeGrafter"/>
</dbReference>
<accession>A0AAD9GR38</accession>
<gene>
    <name evidence="6" type="ORF">P3T76_005802</name>
</gene>
<keyword evidence="1" id="KW-0646">Protease inhibitor</keyword>
<dbReference type="SMART" id="SM00280">
    <property type="entry name" value="KAZAL"/>
    <property type="match status" value="2"/>
</dbReference>
<dbReference type="CDD" id="cd00104">
    <property type="entry name" value="KAZAL_FS"/>
    <property type="match status" value="2"/>
</dbReference>
<dbReference type="Pfam" id="PF07648">
    <property type="entry name" value="Kazal_2"/>
    <property type="match status" value="2"/>
</dbReference>
<keyword evidence="3" id="KW-1015">Disulfide bond</keyword>
<proteinExistence type="predicted"/>
<dbReference type="Gene3D" id="3.30.60.30">
    <property type="match status" value="2"/>
</dbReference>
<evidence type="ECO:0000256" key="1">
    <source>
        <dbReference type="ARBA" id="ARBA00022690"/>
    </source>
</evidence>
<dbReference type="AlphaFoldDB" id="A0AAD9GR38"/>
<keyword evidence="7" id="KW-1185">Reference proteome</keyword>
<organism evidence="6 7">
    <name type="scientific">Phytophthora citrophthora</name>
    <dbReference type="NCBI Taxonomy" id="4793"/>
    <lineage>
        <taxon>Eukaryota</taxon>
        <taxon>Sar</taxon>
        <taxon>Stramenopiles</taxon>
        <taxon>Oomycota</taxon>
        <taxon>Peronosporomycetes</taxon>
        <taxon>Peronosporales</taxon>
        <taxon>Peronosporaceae</taxon>
        <taxon>Phytophthora</taxon>
    </lineage>
</organism>
<dbReference type="PANTHER" id="PTHR10913:SF45">
    <property type="entry name" value="FOLLISTATIN, ISOFORM A-RELATED"/>
    <property type="match status" value="1"/>
</dbReference>
<feature type="domain" description="Kazal-like" evidence="5">
    <location>
        <begin position="32"/>
        <end position="89"/>
    </location>
</feature>
<feature type="chain" id="PRO_5042128406" description="Kazal-like domain-containing protein" evidence="4">
    <location>
        <begin position="20"/>
        <end position="151"/>
    </location>
</feature>
<feature type="domain" description="Kazal-like" evidence="5">
    <location>
        <begin position="102"/>
        <end position="151"/>
    </location>
</feature>
<comment type="caution">
    <text evidence="6">The sequence shown here is derived from an EMBL/GenBank/DDBJ whole genome shotgun (WGS) entry which is preliminary data.</text>
</comment>
<dbReference type="InterPro" id="IPR036058">
    <property type="entry name" value="Kazal_dom_sf"/>
</dbReference>
<reference evidence="6" key="1">
    <citation type="submission" date="2023-08" db="EMBL/GenBank/DDBJ databases">
        <title>Reference Genome Resource for the Citrus Pathogen Phytophthora citrophthora.</title>
        <authorList>
            <person name="Moller H."/>
            <person name="Coetzee B."/>
            <person name="Rose L.J."/>
            <person name="Van Niekerk J.M."/>
        </authorList>
    </citation>
    <scope>NUCLEOTIDE SEQUENCE</scope>
    <source>
        <strain evidence="6">STE-U-9442</strain>
    </source>
</reference>
<evidence type="ECO:0000256" key="3">
    <source>
        <dbReference type="ARBA" id="ARBA00023157"/>
    </source>
</evidence>
<dbReference type="InterPro" id="IPR050653">
    <property type="entry name" value="Prot_Inhib_GrowthFact_Antg"/>
</dbReference>
<keyword evidence="4" id="KW-0732">Signal</keyword>
<evidence type="ECO:0000313" key="7">
    <source>
        <dbReference type="Proteomes" id="UP001259832"/>
    </source>
</evidence>
<dbReference type="PROSITE" id="PS51465">
    <property type="entry name" value="KAZAL_2"/>
    <property type="match status" value="2"/>
</dbReference>
<keyword evidence="2" id="KW-0722">Serine protease inhibitor</keyword>
<feature type="signal peptide" evidence="4">
    <location>
        <begin position="1"/>
        <end position="19"/>
    </location>
</feature>
<name>A0AAD9GR38_9STRA</name>
<dbReference type="PANTHER" id="PTHR10913">
    <property type="entry name" value="FOLLISTATIN-RELATED"/>
    <property type="match status" value="1"/>
</dbReference>